<sequence length="383" mass="44142">MALFRSNLQISSKSSLTNPKALLSSRRQFASSSIKEKFFRSWFRKNEEKPSDCPKADEVFCESSCRRRLPECPEHVCTGAPSRCSEKGYGEPIKLKKSSLWLSPRISPVVIKEKPSNCKPPPCEKRESFREYIFGPEKPLPHANTCRMAYKYKQMCRYKKFMPLKNSSRKRSTTGGREIPDDKGRRVALHLFHEAEDLLDQRAAAESTAAIHSPERRHLQTHLRLPFGARLLLRMRSYGGRASLPHESVITTIISFTYTSPPQCLNSYIHIHRCPVHSKPFRLPYEELRPRDRRINKFFTCEEGIAGQDVIPPPRREACTCPRFKCDSAKETCALHEALRLRREEVQKVQSDDEEVRKMSRCERLKILTAARRRMATAACGAF</sequence>
<dbReference type="OrthoDB" id="7689485at2759"/>
<dbReference type="EMBL" id="NNAY01001145">
    <property type="protein sequence ID" value="OXU24990.1"/>
    <property type="molecule type" value="Genomic_DNA"/>
</dbReference>
<reference evidence="1 2" key="1">
    <citation type="journal article" date="2017" name="Curr. Biol.">
        <title>The Evolution of Venom by Co-option of Single-Copy Genes.</title>
        <authorList>
            <person name="Martinson E.O."/>
            <person name="Mrinalini"/>
            <person name="Kelkar Y.D."/>
            <person name="Chang C.H."/>
            <person name="Werren J.H."/>
        </authorList>
    </citation>
    <scope>NUCLEOTIDE SEQUENCE [LARGE SCALE GENOMIC DNA]</scope>
    <source>
        <strain evidence="1 2">Alberta</strain>
        <tissue evidence="1">Whole body</tissue>
    </source>
</reference>
<proteinExistence type="predicted"/>
<dbReference type="AlphaFoldDB" id="A0A232F3D0"/>
<evidence type="ECO:0000313" key="1">
    <source>
        <dbReference type="EMBL" id="OXU24990.1"/>
    </source>
</evidence>
<comment type="caution">
    <text evidence="1">The sequence shown here is derived from an EMBL/GenBank/DDBJ whole genome shotgun (WGS) entry which is preliminary data.</text>
</comment>
<organism evidence="1 2">
    <name type="scientific">Trichomalopsis sarcophagae</name>
    <dbReference type="NCBI Taxonomy" id="543379"/>
    <lineage>
        <taxon>Eukaryota</taxon>
        <taxon>Metazoa</taxon>
        <taxon>Ecdysozoa</taxon>
        <taxon>Arthropoda</taxon>
        <taxon>Hexapoda</taxon>
        <taxon>Insecta</taxon>
        <taxon>Pterygota</taxon>
        <taxon>Neoptera</taxon>
        <taxon>Endopterygota</taxon>
        <taxon>Hymenoptera</taxon>
        <taxon>Apocrita</taxon>
        <taxon>Proctotrupomorpha</taxon>
        <taxon>Chalcidoidea</taxon>
        <taxon>Pteromalidae</taxon>
        <taxon>Pteromalinae</taxon>
        <taxon>Trichomalopsis</taxon>
    </lineage>
</organism>
<name>A0A232F3D0_9HYME</name>
<dbReference type="Proteomes" id="UP000215335">
    <property type="component" value="Unassembled WGS sequence"/>
</dbReference>
<protein>
    <submittedName>
        <fullName evidence="1">Uncharacterized protein</fullName>
    </submittedName>
</protein>
<evidence type="ECO:0000313" key="2">
    <source>
        <dbReference type="Proteomes" id="UP000215335"/>
    </source>
</evidence>
<keyword evidence="2" id="KW-1185">Reference proteome</keyword>
<gene>
    <name evidence="1" type="ORF">TSAR_000518</name>
</gene>
<accession>A0A232F3D0</accession>